<name>A0A9N8YNE4_9GLOM</name>
<dbReference type="Proteomes" id="UP000789706">
    <property type="component" value="Unassembled WGS sequence"/>
</dbReference>
<reference evidence="1" key="1">
    <citation type="submission" date="2021-06" db="EMBL/GenBank/DDBJ databases">
        <authorList>
            <person name="Kallberg Y."/>
            <person name="Tangrot J."/>
            <person name="Rosling A."/>
        </authorList>
    </citation>
    <scope>NUCLEOTIDE SEQUENCE</scope>
    <source>
        <strain evidence="1">AZ414A</strain>
    </source>
</reference>
<gene>
    <name evidence="1" type="ORF">DEBURN_LOCUS1457</name>
</gene>
<protein>
    <submittedName>
        <fullName evidence="1">6973_t:CDS:1</fullName>
    </submittedName>
</protein>
<comment type="caution">
    <text evidence="1">The sequence shown here is derived from an EMBL/GenBank/DDBJ whole genome shotgun (WGS) entry which is preliminary data.</text>
</comment>
<dbReference type="EMBL" id="CAJVPK010000064">
    <property type="protein sequence ID" value="CAG8441216.1"/>
    <property type="molecule type" value="Genomic_DNA"/>
</dbReference>
<sequence>MCKNLIEPGKNRDNYWTNADLIKQLQEKVYYALNATSLNLKGGGKNVSLMRNGWFFKDQEKIIQPMQFSDQPQIQKGICTILEERKLW</sequence>
<dbReference type="OrthoDB" id="3218065at2759"/>
<evidence type="ECO:0000313" key="2">
    <source>
        <dbReference type="Proteomes" id="UP000789706"/>
    </source>
</evidence>
<dbReference type="AlphaFoldDB" id="A0A9N8YNE4"/>
<keyword evidence="2" id="KW-1185">Reference proteome</keyword>
<evidence type="ECO:0000313" key="1">
    <source>
        <dbReference type="EMBL" id="CAG8441216.1"/>
    </source>
</evidence>
<proteinExistence type="predicted"/>
<accession>A0A9N8YNE4</accession>
<organism evidence="1 2">
    <name type="scientific">Diversispora eburnea</name>
    <dbReference type="NCBI Taxonomy" id="1213867"/>
    <lineage>
        <taxon>Eukaryota</taxon>
        <taxon>Fungi</taxon>
        <taxon>Fungi incertae sedis</taxon>
        <taxon>Mucoromycota</taxon>
        <taxon>Glomeromycotina</taxon>
        <taxon>Glomeromycetes</taxon>
        <taxon>Diversisporales</taxon>
        <taxon>Diversisporaceae</taxon>
        <taxon>Diversispora</taxon>
    </lineage>
</organism>